<reference evidence="5" key="1">
    <citation type="submission" date="2020-04" db="EMBL/GenBank/DDBJ databases">
        <title>Analysis of mating type loci in Filobasidium floriforme.</title>
        <authorList>
            <person name="Nowrousian M."/>
        </authorList>
    </citation>
    <scope>NUCLEOTIDE SEQUENCE</scope>
    <source>
        <strain evidence="5">CBS 6242</strain>
    </source>
</reference>
<dbReference type="PRINTS" id="PR00080">
    <property type="entry name" value="SDRFAMILY"/>
</dbReference>
<dbReference type="PANTHER" id="PTHR24321">
    <property type="entry name" value="DEHYDROGENASES, SHORT CHAIN"/>
    <property type="match status" value="1"/>
</dbReference>
<dbReference type="PROSITE" id="PS00061">
    <property type="entry name" value="ADH_SHORT"/>
    <property type="match status" value="1"/>
</dbReference>
<name>A0A8K0JS96_9TREE</name>
<keyword evidence="2" id="KW-0521">NADP</keyword>
<dbReference type="FunFam" id="3.40.50.720:FF:000084">
    <property type="entry name" value="Short-chain dehydrogenase reductase"/>
    <property type="match status" value="1"/>
</dbReference>
<dbReference type="NCBIfam" id="NF005559">
    <property type="entry name" value="PRK07231.1"/>
    <property type="match status" value="1"/>
</dbReference>
<accession>A0A8K0JS96</accession>
<dbReference type="Gene3D" id="3.40.50.720">
    <property type="entry name" value="NAD(P)-binding Rossmann-like Domain"/>
    <property type="match status" value="1"/>
</dbReference>
<protein>
    <recommendedName>
        <fullName evidence="4">Ketoreductase domain-containing protein</fullName>
    </recommendedName>
</protein>
<dbReference type="Proteomes" id="UP000812966">
    <property type="component" value="Unassembled WGS sequence"/>
</dbReference>
<evidence type="ECO:0000313" key="6">
    <source>
        <dbReference type="Proteomes" id="UP000812966"/>
    </source>
</evidence>
<dbReference type="EMBL" id="JABELV010000003">
    <property type="protein sequence ID" value="KAG7575437.1"/>
    <property type="molecule type" value="Genomic_DNA"/>
</dbReference>
<organism evidence="5 6">
    <name type="scientific">Filobasidium floriforme</name>
    <dbReference type="NCBI Taxonomy" id="5210"/>
    <lineage>
        <taxon>Eukaryota</taxon>
        <taxon>Fungi</taxon>
        <taxon>Dikarya</taxon>
        <taxon>Basidiomycota</taxon>
        <taxon>Agaricomycotina</taxon>
        <taxon>Tremellomycetes</taxon>
        <taxon>Filobasidiales</taxon>
        <taxon>Filobasidiaceae</taxon>
        <taxon>Filobasidium</taxon>
    </lineage>
</organism>
<dbReference type="GO" id="GO:0016491">
    <property type="term" value="F:oxidoreductase activity"/>
    <property type="evidence" value="ECO:0007669"/>
    <property type="project" value="UniProtKB-KW"/>
</dbReference>
<evidence type="ECO:0000256" key="2">
    <source>
        <dbReference type="ARBA" id="ARBA00022857"/>
    </source>
</evidence>
<dbReference type="SUPFAM" id="SSF51735">
    <property type="entry name" value="NAD(P)-binding Rossmann-fold domains"/>
    <property type="match status" value="1"/>
</dbReference>
<dbReference type="CDD" id="cd05233">
    <property type="entry name" value="SDR_c"/>
    <property type="match status" value="1"/>
</dbReference>
<keyword evidence="3" id="KW-0560">Oxidoreductase</keyword>
<dbReference type="Pfam" id="PF13561">
    <property type="entry name" value="adh_short_C2"/>
    <property type="match status" value="1"/>
</dbReference>
<comment type="similarity">
    <text evidence="1">Belongs to the short-chain dehydrogenases/reductases (SDR) family.</text>
</comment>
<keyword evidence="6" id="KW-1185">Reference proteome</keyword>
<dbReference type="InterPro" id="IPR020904">
    <property type="entry name" value="Sc_DH/Rdtase_CS"/>
</dbReference>
<sequence length="256" mass="26620">MFPTATSLQLFKNEVFLVTGGGSGIGAAISKRLGREGAKVLVADLNEKSGRAIADEIAARGGEAISTRVDVADEASVQAMVELATKTYGRLDGAVNNAAITHPLALITELDYATWDRTMKVTLGGTFLGMKHQIQAIEKGERPGAILNISSGASLRALPYLSAYSAAKVGVNAITKTAAMEYASKNIRVNAICPGATATAMLQGSLDEGFDLKTFGIPLNRLGQPEDIANAAAFLLSKEASFITGQCLSVDGGTVI</sequence>
<dbReference type="InterPro" id="IPR036291">
    <property type="entry name" value="NAD(P)-bd_dom_sf"/>
</dbReference>
<dbReference type="InterPro" id="IPR002347">
    <property type="entry name" value="SDR_fam"/>
</dbReference>
<dbReference type="PANTHER" id="PTHR24321:SF14">
    <property type="entry name" value="SHORT-CHAIN TYPE DEHYDROGENASE_REDUCTASE BLR2146-RELATED"/>
    <property type="match status" value="1"/>
</dbReference>
<dbReference type="OrthoDB" id="498125at2759"/>
<evidence type="ECO:0000256" key="3">
    <source>
        <dbReference type="ARBA" id="ARBA00023002"/>
    </source>
</evidence>
<dbReference type="InterPro" id="IPR057326">
    <property type="entry name" value="KR_dom"/>
</dbReference>
<gene>
    <name evidence="5" type="ORF">FFLO_00256</name>
</gene>
<feature type="domain" description="Ketoreductase" evidence="4">
    <location>
        <begin position="14"/>
        <end position="207"/>
    </location>
</feature>
<proteinExistence type="inferred from homology"/>
<dbReference type="PRINTS" id="PR00081">
    <property type="entry name" value="GDHRDH"/>
</dbReference>
<dbReference type="SMART" id="SM00822">
    <property type="entry name" value="PKS_KR"/>
    <property type="match status" value="1"/>
</dbReference>
<evidence type="ECO:0000256" key="1">
    <source>
        <dbReference type="ARBA" id="ARBA00006484"/>
    </source>
</evidence>
<comment type="caution">
    <text evidence="5">The sequence shown here is derived from an EMBL/GenBank/DDBJ whole genome shotgun (WGS) entry which is preliminary data.</text>
</comment>
<dbReference type="AlphaFoldDB" id="A0A8K0JS96"/>
<evidence type="ECO:0000313" key="5">
    <source>
        <dbReference type="EMBL" id="KAG7575437.1"/>
    </source>
</evidence>
<evidence type="ECO:0000259" key="4">
    <source>
        <dbReference type="SMART" id="SM00822"/>
    </source>
</evidence>